<feature type="compositionally biased region" description="Polar residues" evidence="1">
    <location>
        <begin position="1"/>
        <end position="10"/>
    </location>
</feature>
<dbReference type="Proteomes" id="UP001501475">
    <property type="component" value="Unassembled WGS sequence"/>
</dbReference>
<evidence type="ECO:0000256" key="1">
    <source>
        <dbReference type="SAM" id="MobiDB-lite"/>
    </source>
</evidence>
<dbReference type="InterPro" id="IPR023198">
    <property type="entry name" value="PGP-like_dom2"/>
</dbReference>
<evidence type="ECO:0000313" key="3">
    <source>
        <dbReference type="Proteomes" id="UP001501475"/>
    </source>
</evidence>
<accession>A0ABN2KCU9</accession>
<proteinExistence type="predicted"/>
<dbReference type="InterPro" id="IPR023214">
    <property type="entry name" value="HAD_sf"/>
</dbReference>
<dbReference type="SFLD" id="SFLDS00003">
    <property type="entry name" value="Haloacid_Dehalogenase"/>
    <property type="match status" value="1"/>
</dbReference>
<dbReference type="PANTHER" id="PTHR43481:SF4">
    <property type="entry name" value="GLYCEROL-1-PHOSPHATE PHOSPHOHYDROLASE 1-RELATED"/>
    <property type="match status" value="1"/>
</dbReference>
<dbReference type="Pfam" id="PF00702">
    <property type="entry name" value="Hydrolase"/>
    <property type="match status" value="1"/>
</dbReference>
<dbReference type="InterPro" id="IPR006439">
    <property type="entry name" value="HAD-SF_hydro_IA"/>
</dbReference>
<reference evidence="2 3" key="1">
    <citation type="journal article" date="2019" name="Int. J. Syst. Evol. Microbiol.">
        <title>The Global Catalogue of Microorganisms (GCM) 10K type strain sequencing project: providing services to taxonomists for standard genome sequencing and annotation.</title>
        <authorList>
            <consortium name="The Broad Institute Genomics Platform"/>
            <consortium name="The Broad Institute Genome Sequencing Center for Infectious Disease"/>
            <person name="Wu L."/>
            <person name="Ma J."/>
        </authorList>
    </citation>
    <scope>NUCLEOTIDE SEQUENCE [LARGE SCALE GENOMIC DNA]</scope>
    <source>
        <strain evidence="2 3">JCM 15591</strain>
    </source>
</reference>
<sequence>MTAGQSSTGSPDVLTQEPEPDRSPPLIDGLDALVSRGFAAVLFDLDGTLIDSTPSVERSWATWAGTYGLTLADLQGWHGVPARGLIAHFLPPEQHAEAEQAITDLEIADVEGIAALPGAASFLDALAGTGRSAIVTSGVDRLARARIQVSGLTAPDVVVTASDVVHGKPSPDPYVLAAQRLGVDPGACLVVEDAPAGLAAARAAGCATLAVTTTTAYADLVADPNADAVVPTLAYVRAVVGDDGVRIVRSDLTT</sequence>
<gene>
    <name evidence="2" type="ORF">GCM10009810_11410</name>
</gene>
<feature type="region of interest" description="Disordered" evidence="1">
    <location>
        <begin position="1"/>
        <end position="25"/>
    </location>
</feature>
<dbReference type="InterPro" id="IPR036412">
    <property type="entry name" value="HAD-like_sf"/>
</dbReference>
<dbReference type="InterPro" id="IPR051806">
    <property type="entry name" value="HAD-like_SPP"/>
</dbReference>
<keyword evidence="3" id="KW-1185">Reference proteome</keyword>
<organism evidence="2 3">
    <name type="scientific">Nostocoides vanveenii</name>
    <dbReference type="NCBI Taxonomy" id="330835"/>
    <lineage>
        <taxon>Bacteria</taxon>
        <taxon>Bacillati</taxon>
        <taxon>Actinomycetota</taxon>
        <taxon>Actinomycetes</taxon>
        <taxon>Micrococcales</taxon>
        <taxon>Intrasporangiaceae</taxon>
        <taxon>Nostocoides</taxon>
    </lineage>
</organism>
<dbReference type="SUPFAM" id="SSF56784">
    <property type="entry name" value="HAD-like"/>
    <property type="match status" value="1"/>
</dbReference>
<dbReference type="EMBL" id="BAAAPN010000029">
    <property type="protein sequence ID" value="GAA1753172.1"/>
    <property type="molecule type" value="Genomic_DNA"/>
</dbReference>
<dbReference type="SFLD" id="SFLDG01129">
    <property type="entry name" value="C1.5:_HAD__Beta-PGM__Phosphata"/>
    <property type="match status" value="1"/>
</dbReference>
<name>A0ABN2KCU9_9MICO</name>
<comment type="caution">
    <text evidence="2">The sequence shown here is derived from an EMBL/GenBank/DDBJ whole genome shotgun (WGS) entry which is preliminary data.</text>
</comment>
<evidence type="ECO:0000313" key="2">
    <source>
        <dbReference type="EMBL" id="GAA1753172.1"/>
    </source>
</evidence>
<dbReference type="Gene3D" id="3.40.50.1000">
    <property type="entry name" value="HAD superfamily/HAD-like"/>
    <property type="match status" value="1"/>
</dbReference>
<dbReference type="RefSeq" id="WP_324387671.1">
    <property type="nucleotide sequence ID" value="NZ_BAAAPN010000029.1"/>
</dbReference>
<protein>
    <recommendedName>
        <fullName evidence="4">Sugar-phosphatase</fullName>
    </recommendedName>
</protein>
<dbReference type="Gene3D" id="1.10.150.240">
    <property type="entry name" value="Putative phosphatase, domain 2"/>
    <property type="match status" value="1"/>
</dbReference>
<dbReference type="NCBIfam" id="TIGR01509">
    <property type="entry name" value="HAD-SF-IA-v3"/>
    <property type="match status" value="1"/>
</dbReference>
<evidence type="ECO:0008006" key="4">
    <source>
        <dbReference type="Google" id="ProtNLM"/>
    </source>
</evidence>
<dbReference type="PANTHER" id="PTHR43481">
    <property type="entry name" value="FRUCTOSE-1-PHOSPHATE PHOSPHATASE"/>
    <property type="match status" value="1"/>
</dbReference>